<sequence>MLGVICNPLTSTLWCGLGQRNITVAADGKWFVADSCTSLPSSIQGFALPLIAQTVTGSPAQATLLDSIMTLISSVLRLPSGVVQDKYDREKLMIAFGLIGFVLFGICAALGWAGLLITRC</sequence>
<dbReference type="EMBL" id="CP021558">
    <property type="protein sequence ID" value="AUE04173.1"/>
    <property type="molecule type" value="Genomic_DNA"/>
</dbReference>
<proteinExistence type="predicted"/>
<dbReference type="InterPro" id="IPR011701">
    <property type="entry name" value="MFS"/>
</dbReference>
<dbReference type="EMBL" id="JAJBPF010000011">
    <property type="protein sequence ID" value="MCB5644863.1"/>
    <property type="molecule type" value="Genomic_DNA"/>
</dbReference>
<dbReference type="GO" id="GO:0022857">
    <property type="term" value="F:transmembrane transporter activity"/>
    <property type="evidence" value="ECO:0007669"/>
    <property type="project" value="InterPro"/>
</dbReference>
<evidence type="ECO:0000313" key="3">
    <source>
        <dbReference type="EMBL" id="MCB5644863.1"/>
    </source>
</evidence>
<organism evidence="2 4">
    <name type="scientific">Bifidobacterium breve</name>
    <dbReference type="NCBI Taxonomy" id="1685"/>
    <lineage>
        <taxon>Bacteria</taxon>
        <taxon>Bacillati</taxon>
        <taxon>Actinomycetota</taxon>
        <taxon>Actinomycetes</taxon>
        <taxon>Bifidobacteriales</taxon>
        <taxon>Bifidobacteriaceae</taxon>
        <taxon>Bifidobacterium</taxon>
    </lineage>
</organism>
<gene>
    <name evidence="2" type="ORF">BB215W447A_2175</name>
    <name evidence="3" type="ORF">LIP63_05625</name>
</gene>
<dbReference type="Pfam" id="PF07690">
    <property type="entry name" value="MFS_1"/>
    <property type="match status" value="1"/>
</dbReference>
<keyword evidence="1" id="KW-1133">Transmembrane helix</keyword>
<keyword evidence="1" id="KW-0472">Membrane</keyword>
<dbReference type="RefSeq" id="WP_226790691.1">
    <property type="nucleotide sequence ID" value="NZ_BCXO01000043.1"/>
</dbReference>
<reference evidence="2 4" key="1">
    <citation type="submission" date="2017-05" db="EMBL/GenBank/DDBJ databases">
        <title>Comparative genomics and methylome analysis of the gut commensal Bifidobacterium breve.</title>
        <authorList>
            <person name="Bottacini F."/>
            <person name="Morrissey R."/>
            <person name="Roberts R.J."/>
            <person name="James K."/>
            <person name="van Breen J."/>
            <person name="Egan M."/>
            <person name="Lambert J."/>
            <person name="van Limpt K."/>
            <person name="Stanton C."/>
            <person name="Knol J."/>
            <person name="O' Connell Motherway M."/>
            <person name="van Sinderen D."/>
        </authorList>
    </citation>
    <scope>NUCLEOTIDE SEQUENCE [LARGE SCALE GENOMIC DNA]</scope>
    <source>
        <strain evidence="2 4">215W447a</strain>
    </source>
</reference>
<protein>
    <submittedName>
        <fullName evidence="3">MFS transporter</fullName>
    </submittedName>
    <submittedName>
        <fullName evidence="2">Putative membrane spanning protein</fullName>
    </submittedName>
</protein>
<feature type="transmembrane region" description="Helical" evidence="1">
    <location>
        <begin position="92"/>
        <end position="117"/>
    </location>
</feature>
<evidence type="ECO:0000313" key="4">
    <source>
        <dbReference type="Proteomes" id="UP000232491"/>
    </source>
</evidence>
<evidence type="ECO:0000256" key="1">
    <source>
        <dbReference type="SAM" id="Phobius"/>
    </source>
</evidence>
<dbReference type="SUPFAM" id="SSF103473">
    <property type="entry name" value="MFS general substrate transporter"/>
    <property type="match status" value="1"/>
</dbReference>
<keyword evidence="1" id="KW-0812">Transmembrane</keyword>
<reference evidence="3" key="2">
    <citation type="submission" date="2021-10" db="EMBL/GenBank/DDBJ databases">
        <title>Collection of gut derived symbiotic bacterial strains cultured from healthy donors.</title>
        <authorList>
            <person name="Lin H."/>
            <person name="Littmann E."/>
            <person name="Claire K."/>
            <person name="Pamer E."/>
        </authorList>
    </citation>
    <scope>NUCLEOTIDE SEQUENCE</scope>
    <source>
        <strain evidence="3">MSK.23.105</strain>
    </source>
</reference>
<dbReference type="InterPro" id="IPR036259">
    <property type="entry name" value="MFS_trans_sf"/>
</dbReference>
<evidence type="ECO:0000313" key="2">
    <source>
        <dbReference type="EMBL" id="AUE04173.1"/>
    </source>
</evidence>
<dbReference type="Gene3D" id="1.20.1250.20">
    <property type="entry name" value="MFS general substrate transporter like domains"/>
    <property type="match status" value="1"/>
</dbReference>
<dbReference type="Proteomes" id="UP001198148">
    <property type="component" value="Unassembled WGS sequence"/>
</dbReference>
<accession>A0A2K9BCL5</accession>
<dbReference type="AlphaFoldDB" id="A0A2K9BCL5"/>
<dbReference type="Proteomes" id="UP000232491">
    <property type="component" value="Chromosome"/>
</dbReference>
<name>A0A2K9BCL5_BIFBR</name>